<protein>
    <recommendedName>
        <fullName evidence="3">Gfo/Idh/MocA family oxidoreductase</fullName>
    </recommendedName>
</protein>
<sequence>EMTEAKINECLSKLKADAKPKWGIMTPQHMIEHLEYTYKIASGEIQDFEIATPEKILDKVHASSYNYRKFPQN</sequence>
<dbReference type="Proteomes" id="UP001343698">
    <property type="component" value="Unassembled WGS sequence"/>
</dbReference>
<evidence type="ECO:0000313" key="2">
    <source>
        <dbReference type="Proteomes" id="UP001343698"/>
    </source>
</evidence>
<gene>
    <name evidence="1" type="ORF">V1H85_18305</name>
</gene>
<proteinExistence type="predicted"/>
<organism evidence="1 2">
    <name type="scientific">Maribacter flavus</name>
    <dbReference type="NCBI Taxonomy" id="1658664"/>
    <lineage>
        <taxon>Bacteria</taxon>
        <taxon>Pseudomonadati</taxon>
        <taxon>Bacteroidota</taxon>
        <taxon>Flavobacteriia</taxon>
        <taxon>Flavobacteriales</taxon>
        <taxon>Flavobacteriaceae</taxon>
        <taxon>Maribacter</taxon>
    </lineage>
</organism>
<comment type="caution">
    <text evidence="1">The sequence shown here is derived from an EMBL/GenBank/DDBJ whole genome shotgun (WGS) entry which is preliminary data.</text>
</comment>
<name>A0ABU7INL3_9FLAO</name>
<dbReference type="EMBL" id="JAZDDF010000168">
    <property type="protein sequence ID" value="MEE1974411.1"/>
    <property type="molecule type" value="Genomic_DNA"/>
</dbReference>
<evidence type="ECO:0008006" key="3">
    <source>
        <dbReference type="Google" id="ProtNLM"/>
    </source>
</evidence>
<feature type="non-terminal residue" evidence="1">
    <location>
        <position position="1"/>
    </location>
</feature>
<keyword evidence="2" id="KW-1185">Reference proteome</keyword>
<feature type="non-terminal residue" evidence="1">
    <location>
        <position position="73"/>
    </location>
</feature>
<evidence type="ECO:0000313" key="1">
    <source>
        <dbReference type="EMBL" id="MEE1974411.1"/>
    </source>
</evidence>
<reference evidence="1 2" key="1">
    <citation type="submission" date="2024-01" db="EMBL/GenBank/DDBJ databases">
        <title>Maribacter spp. originated from different algae showed divergent polysaccharides utilization ability.</title>
        <authorList>
            <person name="Wang H."/>
            <person name="Wu Y."/>
        </authorList>
    </citation>
    <scope>NUCLEOTIDE SEQUENCE [LARGE SCALE GENOMIC DNA]</scope>
    <source>
        <strain evidence="1 2">KPT27_14</strain>
    </source>
</reference>
<accession>A0ABU7INL3</accession>